<dbReference type="CDD" id="cd03255">
    <property type="entry name" value="ABC_MJ0796_LolCDE_FtsE"/>
    <property type="match status" value="1"/>
</dbReference>
<keyword evidence="2" id="KW-0547">Nucleotide-binding</keyword>
<keyword evidence="1" id="KW-0813">Transport</keyword>
<dbReference type="AlphaFoldDB" id="A0A1F7JIN8"/>
<evidence type="ECO:0000256" key="2">
    <source>
        <dbReference type="ARBA" id="ARBA00022741"/>
    </source>
</evidence>
<dbReference type="Pfam" id="PF00005">
    <property type="entry name" value="ABC_tran"/>
    <property type="match status" value="1"/>
</dbReference>
<dbReference type="GO" id="GO:0016887">
    <property type="term" value="F:ATP hydrolysis activity"/>
    <property type="evidence" value="ECO:0007669"/>
    <property type="project" value="InterPro"/>
</dbReference>
<evidence type="ECO:0000313" key="6">
    <source>
        <dbReference type="Proteomes" id="UP000177418"/>
    </source>
</evidence>
<dbReference type="InterPro" id="IPR017911">
    <property type="entry name" value="MacB-like_ATP-bd"/>
</dbReference>
<dbReference type="GO" id="GO:0005524">
    <property type="term" value="F:ATP binding"/>
    <property type="evidence" value="ECO:0007669"/>
    <property type="project" value="UniProtKB-KW"/>
</dbReference>
<evidence type="ECO:0000256" key="1">
    <source>
        <dbReference type="ARBA" id="ARBA00022448"/>
    </source>
</evidence>
<dbReference type="Gene3D" id="3.40.50.300">
    <property type="entry name" value="P-loop containing nucleotide triphosphate hydrolases"/>
    <property type="match status" value="1"/>
</dbReference>
<dbReference type="InterPro" id="IPR015854">
    <property type="entry name" value="ABC_transpr_LolD-like"/>
</dbReference>
<dbReference type="PROSITE" id="PS00211">
    <property type="entry name" value="ABC_TRANSPORTER_1"/>
    <property type="match status" value="1"/>
</dbReference>
<dbReference type="Proteomes" id="UP000177418">
    <property type="component" value="Unassembled WGS sequence"/>
</dbReference>
<evidence type="ECO:0000313" key="5">
    <source>
        <dbReference type="EMBL" id="OGK55466.1"/>
    </source>
</evidence>
<gene>
    <name evidence="5" type="ORF">A3H78_01260</name>
</gene>
<dbReference type="GO" id="GO:0022857">
    <property type="term" value="F:transmembrane transporter activity"/>
    <property type="evidence" value="ECO:0007669"/>
    <property type="project" value="TreeGrafter"/>
</dbReference>
<dbReference type="GO" id="GO:0005886">
    <property type="term" value="C:plasma membrane"/>
    <property type="evidence" value="ECO:0007669"/>
    <property type="project" value="TreeGrafter"/>
</dbReference>
<dbReference type="SMART" id="SM00382">
    <property type="entry name" value="AAA"/>
    <property type="match status" value="1"/>
</dbReference>
<dbReference type="PANTHER" id="PTHR24220:SF614">
    <property type="entry name" value="ABC TRANSPORTER ATP-BINDING PROTEIN SSO1893-RELATED"/>
    <property type="match status" value="1"/>
</dbReference>
<dbReference type="InterPro" id="IPR017871">
    <property type="entry name" value="ABC_transporter-like_CS"/>
</dbReference>
<dbReference type="SUPFAM" id="SSF52540">
    <property type="entry name" value="P-loop containing nucleoside triphosphate hydrolases"/>
    <property type="match status" value="1"/>
</dbReference>
<name>A0A1F7JIN8_9BACT</name>
<sequence>MENKSHIKTDKLFKSFTVGSETIEVLKDINIDIKVGDFTIIFGPSGCGKSTMLHTLIGLEQPSVGKIYVENQDFYSITEDERAMYRRHRIGMIYQQPLWIGALDIFNNLVFSLHLLNYNRQVMEQKAKTVLGIVKMEDKIHYRPLELSSGQQQKISLARALIIDPSIIVADEPTGNLDTNSGVELLETLLEVNKKGITIIMVTHDLEYLRYANRIFHMIDGRVVEDYRPKRRFKQTIAGKRGVEGGNSSDVRDPQFLKKLNI</sequence>
<protein>
    <recommendedName>
        <fullName evidence="4">ABC transporter domain-containing protein</fullName>
    </recommendedName>
</protein>
<evidence type="ECO:0000256" key="3">
    <source>
        <dbReference type="ARBA" id="ARBA00022840"/>
    </source>
</evidence>
<dbReference type="InterPro" id="IPR003593">
    <property type="entry name" value="AAA+_ATPase"/>
</dbReference>
<feature type="domain" description="ABC transporter" evidence="4">
    <location>
        <begin position="7"/>
        <end position="245"/>
    </location>
</feature>
<organism evidence="5 6">
    <name type="scientific">Candidatus Roizmanbacteria bacterium RIFCSPLOWO2_02_FULL_36_11</name>
    <dbReference type="NCBI Taxonomy" id="1802071"/>
    <lineage>
        <taxon>Bacteria</taxon>
        <taxon>Candidatus Roizmaniibacteriota</taxon>
    </lineage>
</organism>
<dbReference type="PANTHER" id="PTHR24220">
    <property type="entry name" value="IMPORT ATP-BINDING PROTEIN"/>
    <property type="match status" value="1"/>
</dbReference>
<dbReference type="InterPro" id="IPR003439">
    <property type="entry name" value="ABC_transporter-like_ATP-bd"/>
</dbReference>
<evidence type="ECO:0000259" key="4">
    <source>
        <dbReference type="PROSITE" id="PS50893"/>
    </source>
</evidence>
<dbReference type="EMBL" id="MGAV01000003">
    <property type="protein sequence ID" value="OGK55466.1"/>
    <property type="molecule type" value="Genomic_DNA"/>
</dbReference>
<dbReference type="InterPro" id="IPR027417">
    <property type="entry name" value="P-loop_NTPase"/>
</dbReference>
<dbReference type="PROSITE" id="PS50893">
    <property type="entry name" value="ABC_TRANSPORTER_2"/>
    <property type="match status" value="1"/>
</dbReference>
<keyword evidence="3" id="KW-0067">ATP-binding</keyword>
<comment type="caution">
    <text evidence="5">The sequence shown here is derived from an EMBL/GenBank/DDBJ whole genome shotgun (WGS) entry which is preliminary data.</text>
</comment>
<reference evidence="5 6" key="1">
    <citation type="journal article" date="2016" name="Nat. Commun.">
        <title>Thousands of microbial genomes shed light on interconnected biogeochemical processes in an aquifer system.</title>
        <authorList>
            <person name="Anantharaman K."/>
            <person name="Brown C.T."/>
            <person name="Hug L.A."/>
            <person name="Sharon I."/>
            <person name="Castelle C.J."/>
            <person name="Probst A.J."/>
            <person name="Thomas B.C."/>
            <person name="Singh A."/>
            <person name="Wilkins M.J."/>
            <person name="Karaoz U."/>
            <person name="Brodie E.L."/>
            <person name="Williams K.H."/>
            <person name="Hubbard S.S."/>
            <person name="Banfield J.F."/>
        </authorList>
    </citation>
    <scope>NUCLEOTIDE SEQUENCE [LARGE SCALE GENOMIC DNA]</scope>
</reference>
<proteinExistence type="predicted"/>
<accession>A0A1F7JIN8</accession>